<dbReference type="EMBL" id="PDUD01000024">
    <property type="protein sequence ID" value="PHN04842.1"/>
    <property type="molecule type" value="Genomic_DNA"/>
</dbReference>
<dbReference type="AlphaFoldDB" id="A0A2D0N8J9"/>
<dbReference type="InterPro" id="IPR011990">
    <property type="entry name" value="TPR-like_helical_dom_sf"/>
</dbReference>
<dbReference type="Proteomes" id="UP000223913">
    <property type="component" value="Unassembled WGS sequence"/>
</dbReference>
<dbReference type="RefSeq" id="WP_099151902.1">
    <property type="nucleotide sequence ID" value="NZ_PDUD01000024.1"/>
</dbReference>
<evidence type="ECO:0008006" key="3">
    <source>
        <dbReference type="Google" id="ProtNLM"/>
    </source>
</evidence>
<comment type="caution">
    <text evidence="1">The sequence shown here is derived from an EMBL/GenBank/DDBJ whole genome shotgun (WGS) entry which is preliminary data.</text>
</comment>
<gene>
    <name evidence="1" type="ORF">CRP01_20245</name>
</gene>
<dbReference type="Gene3D" id="1.25.40.10">
    <property type="entry name" value="Tetratricopeptide repeat domain"/>
    <property type="match status" value="1"/>
</dbReference>
<dbReference type="OrthoDB" id="632318at2"/>
<evidence type="ECO:0000313" key="2">
    <source>
        <dbReference type="Proteomes" id="UP000223913"/>
    </source>
</evidence>
<name>A0A2D0N8J9_FLAN2</name>
<evidence type="ECO:0000313" key="1">
    <source>
        <dbReference type="EMBL" id="PHN04842.1"/>
    </source>
</evidence>
<proteinExistence type="predicted"/>
<dbReference type="Pfam" id="PF19867">
    <property type="entry name" value="DUF6340"/>
    <property type="match status" value="1"/>
</dbReference>
<accession>A0A2D0N8J9</accession>
<dbReference type="InterPro" id="IPR045921">
    <property type="entry name" value="DUF6340"/>
</dbReference>
<dbReference type="SUPFAM" id="SSF48452">
    <property type="entry name" value="TPR-like"/>
    <property type="match status" value="1"/>
</dbReference>
<protein>
    <recommendedName>
        <fullName evidence="3">Tetratricopeptide repeat protein</fullName>
    </recommendedName>
</protein>
<organism evidence="1 2">
    <name type="scientific">Flavilitoribacter nigricans (strain ATCC 23147 / DSM 23189 / NBRC 102662 / NCIMB 1420 / SS-2)</name>
    <name type="common">Lewinella nigricans</name>
    <dbReference type="NCBI Taxonomy" id="1122177"/>
    <lineage>
        <taxon>Bacteria</taxon>
        <taxon>Pseudomonadati</taxon>
        <taxon>Bacteroidota</taxon>
        <taxon>Saprospiria</taxon>
        <taxon>Saprospirales</taxon>
        <taxon>Lewinellaceae</taxon>
        <taxon>Flavilitoribacter</taxon>
    </lineage>
</organism>
<dbReference type="PROSITE" id="PS51257">
    <property type="entry name" value="PROKAR_LIPOPROTEIN"/>
    <property type="match status" value="1"/>
</dbReference>
<keyword evidence="2" id="KW-1185">Reference proteome</keyword>
<sequence length="348" mass="39287">MKNKYSLPLYGLIIGLIWSSCTTTTQIDVLQPAAFSVPGNIERIVTIDRSKPSKGFLNFLEGVVTGEGLGQDKRGRENALRGVTDALTRTPRFEVRSSAVELTGSKSGDRMIEPLPWSEVRMIADQYDVDAVLAIEKYDTDQSSSTRSRQVTRKKDGQEYTETVYDSKIDMRVHIGWRLYDTDRQVIIDEFEVTEGGNDSATGSSEEEALRRLTNQSDMARDISFEAGTLYGMRIAPVWVSVNRQFYTKAKGSDKEPMQRAARYAKANQWESAAEIWRELIEKGRDAKTAGKAAHNMAVASERAGHLDSALDWANKAYLEFGNKSSREYGRQLQWRIEDAKRVEEQMK</sequence>
<reference evidence="1 2" key="1">
    <citation type="submission" date="2017-10" db="EMBL/GenBank/DDBJ databases">
        <title>The draft genome sequence of Lewinella nigricans NBRC 102662.</title>
        <authorList>
            <person name="Wang K."/>
        </authorList>
    </citation>
    <scope>NUCLEOTIDE SEQUENCE [LARGE SCALE GENOMIC DNA]</scope>
    <source>
        <strain evidence="1 2">NBRC 102662</strain>
    </source>
</reference>